<dbReference type="EMBL" id="JABFRW010000029">
    <property type="protein sequence ID" value="NOT33116.1"/>
    <property type="molecule type" value="Genomic_DNA"/>
</dbReference>
<dbReference type="Pfam" id="PF02687">
    <property type="entry name" value="FtsX"/>
    <property type="match status" value="1"/>
</dbReference>
<dbReference type="GO" id="GO:0022857">
    <property type="term" value="F:transmembrane transporter activity"/>
    <property type="evidence" value="ECO:0007669"/>
    <property type="project" value="TreeGrafter"/>
</dbReference>
<feature type="transmembrane region" description="Helical" evidence="6">
    <location>
        <begin position="338"/>
        <end position="356"/>
    </location>
</feature>
<protein>
    <submittedName>
        <fullName evidence="9">FtsX-like permease family protein</fullName>
    </submittedName>
</protein>
<dbReference type="Pfam" id="PF12704">
    <property type="entry name" value="MacB_PCD"/>
    <property type="match status" value="1"/>
</dbReference>
<evidence type="ECO:0000256" key="5">
    <source>
        <dbReference type="ARBA" id="ARBA00023136"/>
    </source>
</evidence>
<keyword evidence="2" id="KW-1003">Cell membrane</keyword>
<evidence type="ECO:0000256" key="6">
    <source>
        <dbReference type="SAM" id="Phobius"/>
    </source>
</evidence>
<evidence type="ECO:0000256" key="4">
    <source>
        <dbReference type="ARBA" id="ARBA00022989"/>
    </source>
</evidence>
<keyword evidence="4 6" id="KW-1133">Transmembrane helix</keyword>
<feature type="domain" description="MacB-like periplasmic core" evidence="8">
    <location>
        <begin position="25"/>
        <end position="236"/>
    </location>
</feature>
<dbReference type="GO" id="GO:0005886">
    <property type="term" value="C:plasma membrane"/>
    <property type="evidence" value="ECO:0007669"/>
    <property type="project" value="UniProtKB-SubCell"/>
</dbReference>
<comment type="caution">
    <text evidence="9">The sequence shown here is derived from an EMBL/GenBank/DDBJ whole genome shotgun (WGS) entry which is preliminary data.</text>
</comment>
<gene>
    <name evidence="9" type="ORF">HOP12_02990</name>
</gene>
<evidence type="ECO:0000313" key="9">
    <source>
        <dbReference type="EMBL" id="NOT33116.1"/>
    </source>
</evidence>
<dbReference type="Proteomes" id="UP000580839">
    <property type="component" value="Unassembled WGS sequence"/>
</dbReference>
<organism evidence="9 10">
    <name type="scientific">Eiseniibacteriota bacterium</name>
    <dbReference type="NCBI Taxonomy" id="2212470"/>
    <lineage>
        <taxon>Bacteria</taxon>
        <taxon>Candidatus Eiseniibacteriota</taxon>
    </lineage>
</organism>
<reference evidence="9 10" key="1">
    <citation type="submission" date="2020-04" db="EMBL/GenBank/DDBJ databases">
        <title>Metagenomic profiling of ammonia- and methane-oxidizing microorganisms in a Dutch drinking water treatment plant.</title>
        <authorList>
            <person name="Poghosyan L."/>
            <person name="Leucker S."/>
        </authorList>
    </citation>
    <scope>NUCLEOTIDE SEQUENCE [LARGE SCALE GENOMIC DNA]</scope>
    <source>
        <strain evidence="9">S-RSF-IL-03</strain>
    </source>
</reference>
<feature type="transmembrane region" description="Helical" evidence="6">
    <location>
        <begin position="376"/>
        <end position="397"/>
    </location>
</feature>
<evidence type="ECO:0000259" key="8">
    <source>
        <dbReference type="Pfam" id="PF12704"/>
    </source>
</evidence>
<evidence type="ECO:0000256" key="2">
    <source>
        <dbReference type="ARBA" id="ARBA00022475"/>
    </source>
</evidence>
<feature type="transmembrane region" description="Helical" evidence="6">
    <location>
        <begin position="21"/>
        <end position="41"/>
    </location>
</feature>
<keyword evidence="3 6" id="KW-0812">Transmembrane</keyword>
<dbReference type="PANTHER" id="PTHR30572">
    <property type="entry name" value="MEMBRANE COMPONENT OF TRANSPORTER-RELATED"/>
    <property type="match status" value="1"/>
</dbReference>
<evidence type="ECO:0000256" key="1">
    <source>
        <dbReference type="ARBA" id="ARBA00004651"/>
    </source>
</evidence>
<feature type="transmembrane region" description="Helical" evidence="6">
    <location>
        <begin position="281"/>
        <end position="302"/>
    </location>
</feature>
<proteinExistence type="predicted"/>
<dbReference type="PANTHER" id="PTHR30572:SF18">
    <property type="entry name" value="ABC-TYPE MACROLIDE FAMILY EXPORT SYSTEM PERMEASE COMPONENT 2"/>
    <property type="match status" value="1"/>
</dbReference>
<dbReference type="InterPro" id="IPR025857">
    <property type="entry name" value="MacB_PCD"/>
</dbReference>
<feature type="domain" description="ABC3 transporter permease C-terminal" evidence="7">
    <location>
        <begin position="289"/>
        <end position="404"/>
    </location>
</feature>
<dbReference type="AlphaFoldDB" id="A0A849SF88"/>
<comment type="subcellular location">
    <subcellularLocation>
        <location evidence="1">Cell membrane</location>
        <topology evidence="1">Multi-pass membrane protein</topology>
    </subcellularLocation>
</comment>
<dbReference type="InterPro" id="IPR050250">
    <property type="entry name" value="Macrolide_Exporter_MacB"/>
</dbReference>
<evidence type="ECO:0000259" key="7">
    <source>
        <dbReference type="Pfam" id="PF02687"/>
    </source>
</evidence>
<evidence type="ECO:0000313" key="10">
    <source>
        <dbReference type="Proteomes" id="UP000580839"/>
    </source>
</evidence>
<evidence type="ECO:0000256" key="3">
    <source>
        <dbReference type="ARBA" id="ARBA00022692"/>
    </source>
</evidence>
<dbReference type="InterPro" id="IPR003838">
    <property type="entry name" value="ABC3_permease_C"/>
</dbReference>
<sequence>MLTNYLKLAFKVLMRRKFFTFVSLFGTSVTLLVLMIASAMLDHSISPIAPEVRLDRTLHVGYMAMRGPENEWSGGPGYGFLDRYCRNIPHVERMSLFTGVHALTSFVGGEKVVSQMRRTDAEYWSILDFAFVAGQAYGESEVADGSRVAVVSQSAARNLFGSRAALGQTFEAQGERFRVIGVVRDVSHIRECAYADIWAPVTTLPSDVWKTALMGDFKAMLLADSPRNFRAIRAEFAARLPHVVMTEPARYQTMAGAPRTRLEELAANAVGTAGDTPRTGLFIGLLLLLTLLFMLLPAINLVNLNISRIFERVSEIGVRKAFGASTGHLVGQFIVENIVLSLLGGAIGFVLSLWALQLINGSGTIPNADFHINLRIFLYGLGLALFFGVLSGVYPAWRMARLDPVEALRGGTR</sequence>
<name>A0A849SF88_UNCEI</name>
<accession>A0A849SF88</accession>
<keyword evidence="5 6" id="KW-0472">Membrane</keyword>